<proteinExistence type="predicted"/>
<keyword evidence="2" id="KW-1185">Reference proteome</keyword>
<protein>
    <submittedName>
        <fullName evidence="1">Uncharacterized protein</fullName>
    </submittedName>
</protein>
<name>A0AAV7GJ36_DENCH</name>
<accession>A0AAV7GJ36</accession>
<dbReference type="AlphaFoldDB" id="A0AAV7GJ36"/>
<dbReference type="Proteomes" id="UP000775213">
    <property type="component" value="Unassembled WGS sequence"/>
</dbReference>
<evidence type="ECO:0000313" key="2">
    <source>
        <dbReference type="Proteomes" id="UP000775213"/>
    </source>
</evidence>
<organism evidence="1 2">
    <name type="scientific">Dendrobium chrysotoxum</name>
    <name type="common">Orchid</name>
    <dbReference type="NCBI Taxonomy" id="161865"/>
    <lineage>
        <taxon>Eukaryota</taxon>
        <taxon>Viridiplantae</taxon>
        <taxon>Streptophyta</taxon>
        <taxon>Embryophyta</taxon>
        <taxon>Tracheophyta</taxon>
        <taxon>Spermatophyta</taxon>
        <taxon>Magnoliopsida</taxon>
        <taxon>Liliopsida</taxon>
        <taxon>Asparagales</taxon>
        <taxon>Orchidaceae</taxon>
        <taxon>Epidendroideae</taxon>
        <taxon>Malaxideae</taxon>
        <taxon>Dendrobiinae</taxon>
        <taxon>Dendrobium</taxon>
    </lineage>
</organism>
<evidence type="ECO:0000313" key="1">
    <source>
        <dbReference type="EMBL" id="KAH0455947.1"/>
    </source>
</evidence>
<gene>
    <name evidence="1" type="ORF">IEQ34_015979</name>
</gene>
<comment type="caution">
    <text evidence="1">The sequence shown here is derived from an EMBL/GenBank/DDBJ whole genome shotgun (WGS) entry which is preliminary data.</text>
</comment>
<sequence length="141" mass="16263">MRAPRNILPYSIHSILNGGIGLLCLDSRWSPTGLEVVGNISQGWMQGQVGARDPELQQPLILCVEEYIRDVTTRKEYFIIQQLTTTKAEVEGLFKRHKVDIESHMYTCEMYNRNGNRERFCACPSFTFYKVSNTIINKYIP</sequence>
<reference evidence="1 2" key="1">
    <citation type="journal article" date="2021" name="Hortic Res">
        <title>Chromosome-scale assembly of the Dendrobium chrysotoxum genome enhances the understanding of orchid evolution.</title>
        <authorList>
            <person name="Zhang Y."/>
            <person name="Zhang G.Q."/>
            <person name="Zhang D."/>
            <person name="Liu X.D."/>
            <person name="Xu X.Y."/>
            <person name="Sun W.H."/>
            <person name="Yu X."/>
            <person name="Zhu X."/>
            <person name="Wang Z.W."/>
            <person name="Zhao X."/>
            <person name="Zhong W.Y."/>
            <person name="Chen H."/>
            <person name="Yin W.L."/>
            <person name="Huang T."/>
            <person name="Niu S.C."/>
            <person name="Liu Z.J."/>
        </authorList>
    </citation>
    <scope>NUCLEOTIDE SEQUENCE [LARGE SCALE GENOMIC DNA]</scope>
    <source>
        <strain evidence="1">Lindl</strain>
    </source>
</reference>
<dbReference type="EMBL" id="JAGFBR010000014">
    <property type="protein sequence ID" value="KAH0455947.1"/>
    <property type="molecule type" value="Genomic_DNA"/>
</dbReference>